<sequence length="454" mass="50623">MPDAAQQLLSARTAQRIHEQVTREVFRLAGRDPDHHMECFKACLKTIEDTKVVEATDYAIWQSQEPIASPLREFYNTNRTTKSGNFYMLPATTAVAIAAILNLKHVVINSNGNTKHIVSSVSETAVWAYLGIAIDVWPQTSESQFFIKKSDEGSKSPTVGRFARGKFAVTTNIPGETITSLMLLTMARFNGWIKSVPGAPCLKKGTVDAPQIIHRRQALSQGKEILEKLGNRKYKQNDPALIREVKAWLSEPIILAKSWLPIIKDADTDLSVYKFMGKTGATLASLVSDEIDYIQLAQQKPGCQSFQQVFGPPWNECLLNQEADGTKNIIVGALQRLFDNIAYVVPRTHSLYGAFLDMASKMDIAVMSSLDLDLVRAKDRHQKRLNINDDLLYRNEIMTNVAEAIGRLERGSASQERLLRSKLCSILDAADALILKENLPRDISIVISANNHEE</sequence>
<dbReference type="EMBL" id="CABFJX010000201">
    <property type="protein sequence ID" value="VTT67220.1"/>
    <property type="molecule type" value="Genomic_DNA"/>
</dbReference>
<proteinExistence type="predicted"/>
<comment type="caution">
    <text evidence="1">The sequence shown here is derived from an EMBL/GenBank/DDBJ whole genome shotgun (WGS) entry which is preliminary data.</text>
</comment>
<protein>
    <submittedName>
        <fullName evidence="1">Uncharacterized protein</fullName>
    </submittedName>
</protein>
<organism evidence="1 2">
    <name type="scientific">Fusarium fujikuroi</name>
    <name type="common">Bakanae and foot rot disease fungus</name>
    <name type="synonym">Gibberella fujikuroi</name>
    <dbReference type="NCBI Taxonomy" id="5127"/>
    <lineage>
        <taxon>Eukaryota</taxon>
        <taxon>Fungi</taxon>
        <taxon>Dikarya</taxon>
        <taxon>Ascomycota</taxon>
        <taxon>Pezizomycotina</taxon>
        <taxon>Sordariomycetes</taxon>
        <taxon>Hypocreomycetidae</taxon>
        <taxon>Hypocreales</taxon>
        <taxon>Nectriaceae</taxon>
        <taxon>Fusarium</taxon>
        <taxon>Fusarium fujikuroi species complex</taxon>
    </lineage>
</organism>
<evidence type="ECO:0000313" key="2">
    <source>
        <dbReference type="Proteomes" id="UP000760494"/>
    </source>
</evidence>
<dbReference type="Proteomes" id="UP000760494">
    <property type="component" value="Unassembled WGS sequence"/>
</dbReference>
<dbReference type="AlphaFoldDB" id="A0A9Q9U9P1"/>
<accession>A0A9Q9U9P1</accession>
<name>A0A9Q9U9P1_FUSFU</name>
<evidence type="ECO:0000313" key="1">
    <source>
        <dbReference type="EMBL" id="VTT67220.1"/>
    </source>
</evidence>
<gene>
    <name evidence="1" type="ORF">C2S_6839</name>
</gene>
<reference evidence="1" key="1">
    <citation type="submission" date="2019-05" db="EMBL/GenBank/DDBJ databases">
        <authorList>
            <person name="Piombo E."/>
        </authorList>
    </citation>
    <scope>NUCLEOTIDE SEQUENCE</scope>
    <source>
        <strain evidence="1">C2S</strain>
    </source>
</reference>